<feature type="compositionally biased region" description="Basic and acidic residues" evidence="1">
    <location>
        <begin position="98"/>
        <end position="111"/>
    </location>
</feature>
<evidence type="ECO:0000256" key="1">
    <source>
        <dbReference type="SAM" id="MobiDB-lite"/>
    </source>
</evidence>
<name>A0A6A6Y064_9PEZI</name>
<reference evidence="4" key="2">
    <citation type="submission" date="2020-04" db="EMBL/GenBank/DDBJ databases">
        <authorList>
            <consortium name="NCBI Genome Project"/>
        </authorList>
    </citation>
    <scope>NUCLEOTIDE SEQUENCE</scope>
    <source>
        <strain evidence="4">CBS 304.34</strain>
    </source>
</reference>
<reference evidence="4" key="3">
    <citation type="submission" date="2025-04" db="UniProtKB">
        <authorList>
            <consortium name="RefSeq"/>
        </authorList>
    </citation>
    <scope>IDENTIFICATION</scope>
    <source>
        <strain evidence="4">CBS 304.34</strain>
    </source>
</reference>
<proteinExistence type="predicted"/>
<dbReference type="Proteomes" id="UP000504636">
    <property type="component" value="Unplaced"/>
</dbReference>
<dbReference type="GeneID" id="54463452"/>
<protein>
    <submittedName>
        <fullName evidence="2 4">Uncharacterized protein</fullName>
    </submittedName>
</protein>
<organism evidence="2">
    <name type="scientific">Mytilinidion resinicola</name>
    <dbReference type="NCBI Taxonomy" id="574789"/>
    <lineage>
        <taxon>Eukaryota</taxon>
        <taxon>Fungi</taxon>
        <taxon>Dikarya</taxon>
        <taxon>Ascomycota</taxon>
        <taxon>Pezizomycotina</taxon>
        <taxon>Dothideomycetes</taxon>
        <taxon>Pleosporomycetidae</taxon>
        <taxon>Mytilinidiales</taxon>
        <taxon>Mytilinidiaceae</taxon>
        <taxon>Mytilinidion</taxon>
    </lineage>
</organism>
<gene>
    <name evidence="2 4" type="ORF">BDZ99DRAFT_483209</name>
</gene>
<sequence>MLPEMVEVTYETVGKLPDGQVEVVAMDVTRNHTLSRIRLLCEEPCLANYVTDVKAEVVRIRTEQRKKKNQRAKELRQLAKERKVTEKREREDDEAEENDRQPLAKKARTES</sequence>
<feature type="region of interest" description="Disordered" evidence="1">
    <location>
        <begin position="63"/>
        <end position="111"/>
    </location>
</feature>
<accession>A0A6A6Y064</accession>
<dbReference type="EMBL" id="MU003725">
    <property type="protein sequence ID" value="KAF2802201.1"/>
    <property type="molecule type" value="Genomic_DNA"/>
</dbReference>
<evidence type="ECO:0000313" key="3">
    <source>
        <dbReference type="Proteomes" id="UP000504636"/>
    </source>
</evidence>
<dbReference type="RefSeq" id="XP_033569165.1">
    <property type="nucleotide sequence ID" value="XM_033722559.1"/>
</dbReference>
<feature type="compositionally biased region" description="Basic and acidic residues" evidence="1">
    <location>
        <begin position="71"/>
        <end position="90"/>
    </location>
</feature>
<evidence type="ECO:0000313" key="4">
    <source>
        <dbReference type="RefSeq" id="XP_033569165.1"/>
    </source>
</evidence>
<keyword evidence="3" id="KW-1185">Reference proteome</keyword>
<dbReference type="AlphaFoldDB" id="A0A6A6Y064"/>
<reference evidence="2 4" key="1">
    <citation type="journal article" date="2020" name="Stud. Mycol.">
        <title>101 Dothideomycetes genomes: a test case for predicting lifestyles and emergence of pathogens.</title>
        <authorList>
            <person name="Haridas S."/>
            <person name="Albert R."/>
            <person name="Binder M."/>
            <person name="Bloem J."/>
            <person name="Labutti K."/>
            <person name="Salamov A."/>
            <person name="Andreopoulos B."/>
            <person name="Baker S."/>
            <person name="Barry K."/>
            <person name="Bills G."/>
            <person name="Bluhm B."/>
            <person name="Cannon C."/>
            <person name="Castanera R."/>
            <person name="Culley D."/>
            <person name="Daum C."/>
            <person name="Ezra D."/>
            <person name="Gonzalez J."/>
            <person name="Henrissat B."/>
            <person name="Kuo A."/>
            <person name="Liang C."/>
            <person name="Lipzen A."/>
            <person name="Lutzoni F."/>
            <person name="Magnuson J."/>
            <person name="Mondo S."/>
            <person name="Nolan M."/>
            <person name="Ohm R."/>
            <person name="Pangilinan J."/>
            <person name="Park H.-J."/>
            <person name="Ramirez L."/>
            <person name="Alfaro M."/>
            <person name="Sun H."/>
            <person name="Tritt A."/>
            <person name="Yoshinaga Y."/>
            <person name="Zwiers L.-H."/>
            <person name="Turgeon B."/>
            <person name="Goodwin S."/>
            <person name="Spatafora J."/>
            <person name="Crous P."/>
            <person name="Grigoriev I."/>
        </authorList>
    </citation>
    <scope>NUCLEOTIDE SEQUENCE</scope>
    <source>
        <strain evidence="2 4">CBS 304.34</strain>
    </source>
</reference>
<evidence type="ECO:0000313" key="2">
    <source>
        <dbReference type="EMBL" id="KAF2802201.1"/>
    </source>
</evidence>